<keyword evidence="2" id="KW-1185">Reference proteome</keyword>
<organism evidence="1 2">
    <name type="scientific">Citrullus colocynthis</name>
    <name type="common">colocynth</name>
    <dbReference type="NCBI Taxonomy" id="252529"/>
    <lineage>
        <taxon>Eukaryota</taxon>
        <taxon>Viridiplantae</taxon>
        <taxon>Streptophyta</taxon>
        <taxon>Embryophyta</taxon>
        <taxon>Tracheophyta</taxon>
        <taxon>Spermatophyta</taxon>
        <taxon>Magnoliopsida</taxon>
        <taxon>eudicotyledons</taxon>
        <taxon>Gunneridae</taxon>
        <taxon>Pentapetalae</taxon>
        <taxon>rosids</taxon>
        <taxon>fabids</taxon>
        <taxon>Cucurbitales</taxon>
        <taxon>Cucurbitaceae</taxon>
        <taxon>Benincaseae</taxon>
        <taxon>Citrullus</taxon>
    </lineage>
</organism>
<dbReference type="EMBL" id="OZ021736">
    <property type="protein sequence ID" value="CAK9314707.1"/>
    <property type="molecule type" value="Genomic_DNA"/>
</dbReference>
<proteinExistence type="predicted"/>
<gene>
    <name evidence="1" type="ORF">CITCOLO1_LOCUS6471</name>
</gene>
<name>A0ABP0Y7N4_9ROSI</name>
<accession>A0ABP0Y7N4</accession>
<evidence type="ECO:0000313" key="2">
    <source>
        <dbReference type="Proteomes" id="UP001642487"/>
    </source>
</evidence>
<reference evidence="1 2" key="1">
    <citation type="submission" date="2024-03" db="EMBL/GenBank/DDBJ databases">
        <authorList>
            <person name="Gkanogiannis A."/>
            <person name="Becerra Lopez-Lavalle L."/>
        </authorList>
    </citation>
    <scope>NUCLEOTIDE SEQUENCE [LARGE SCALE GENOMIC DNA]</scope>
</reference>
<evidence type="ECO:0000313" key="1">
    <source>
        <dbReference type="EMBL" id="CAK9314707.1"/>
    </source>
</evidence>
<dbReference type="Proteomes" id="UP001642487">
    <property type="component" value="Chromosome 2"/>
</dbReference>
<sequence length="67" mass="8052">MGHLKPRIGVQENDRHVEIRREKKTKNEYCRPIRSFLVQRSFSSFNDSRLPLLRLSLGDLRKKRCIE</sequence>
<protein>
    <submittedName>
        <fullName evidence="1">Uncharacterized protein</fullName>
    </submittedName>
</protein>